<feature type="compositionally biased region" description="Low complexity" evidence="1">
    <location>
        <begin position="107"/>
        <end position="141"/>
    </location>
</feature>
<sequence>MAPGLPAAWASRCAVCLMAAAGAALGPPGGSAHGASPPDGPSRATTPPGTPSPAATAPAATPSPPADARPAPSGSASPSALPSALPLPSGAQVSGAPGTGPVPSSSPATTGHGAQAPAGPGADASDSASSPSASPDVSGSTAPLAGREAGAGKARPGRSLSPLEQARAEEPVEEDEPETTLADPVDLPVSTPPPSAFTDPGPRSGQALDAASVRRVQQVSLGTGIALVGLGLGFLAFRMRRAN</sequence>
<keyword evidence="5" id="KW-1185">Reference proteome</keyword>
<organism evidence="4 5">
    <name type="scientific">Streptomyces anulatus</name>
    <name type="common">Streptomyces chrysomallus</name>
    <dbReference type="NCBI Taxonomy" id="1892"/>
    <lineage>
        <taxon>Bacteria</taxon>
        <taxon>Bacillati</taxon>
        <taxon>Actinomycetota</taxon>
        <taxon>Actinomycetes</taxon>
        <taxon>Kitasatosporales</taxon>
        <taxon>Streptomycetaceae</taxon>
        <taxon>Streptomyces</taxon>
    </lineage>
</organism>
<evidence type="ECO:0008006" key="6">
    <source>
        <dbReference type="Google" id="ProtNLM"/>
    </source>
</evidence>
<dbReference type="Proteomes" id="UP001431926">
    <property type="component" value="Chromosome"/>
</dbReference>
<evidence type="ECO:0000256" key="2">
    <source>
        <dbReference type="SAM" id="Phobius"/>
    </source>
</evidence>
<dbReference type="EMBL" id="CP109491">
    <property type="protein sequence ID" value="WUX38342.1"/>
    <property type="molecule type" value="Genomic_DNA"/>
</dbReference>
<feature type="region of interest" description="Disordered" evidence="1">
    <location>
        <begin position="24"/>
        <end position="209"/>
    </location>
</feature>
<gene>
    <name evidence="4" type="ORF">OG367_19805</name>
</gene>
<keyword evidence="2" id="KW-1133">Transmembrane helix</keyword>
<feature type="transmembrane region" description="Helical" evidence="2">
    <location>
        <begin position="219"/>
        <end position="237"/>
    </location>
</feature>
<keyword evidence="2" id="KW-0812">Transmembrane</keyword>
<accession>A0ABZ1ZLF6</accession>
<evidence type="ECO:0000256" key="3">
    <source>
        <dbReference type="SAM" id="SignalP"/>
    </source>
</evidence>
<feature type="chain" id="PRO_5045545614" description="Tat pathway signal sequence domain protein" evidence="3">
    <location>
        <begin position="27"/>
        <end position="243"/>
    </location>
</feature>
<feature type="compositionally biased region" description="Low complexity" evidence="1">
    <location>
        <begin position="68"/>
        <end position="91"/>
    </location>
</feature>
<protein>
    <recommendedName>
        <fullName evidence="6">Tat pathway signal sequence domain protein</fullName>
    </recommendedName>
</protein>
<dbReference type="RefSeq" id="WP_329356833.1">
    <property type="nucleotide sequence ID" value="NZ_CP109490.1"/>
</dbReference>
<feature type="compositionally biased region" description="Low complexity" evidence="1">
    <location>
        <begin position="33"/>
        <end position="60"/>
    </location>
</feature>
<keyword evidence="2" id="KW-0472">Membrane</keyword>
<evidence type="ECO:0000313" key="5">
    <source>
        <dbReference type="Proteomes" id="UP001431926"/>
    </source>
</evidence>
<name>A0ABZ1ZLF6_STRAQ</name>
<evidence type="ECO:0000313" key="4">
    <source>
        <dbReference type="EMBL" id="WUX38342.1"/>
    </source>
</evidence>
<evidence type="ECO:0000256" key="1">
    <source>
        <dbReference type="SAM" id="MobiDB-lite"/>
    </source>
</evidence>
<proteinExistence type="predicted"/>
<reference evidence="4" key="1">
    <citation type="submission" date="2022-10" db="EMBL/GenBank/DDBJ databases">
        <title>The complete genomes of actinobacterial strains from the NBC collection.</title>
        <authorList>
            <person name="Joergensen T.S."/>
            <person name="Alvarez Arevalo M."/>
            <person name="Sterndorff E.B."/>
            <person name="Faurdal D."/>
            <person name="Vuksanovic O."/>
            <person name="Mourched A.-S."/>
            <person name="Charusanti P."/>
            <person name="Shaw S."/>
            <person name="Blin K."/>
            <person name="Weber T."/>
        </authorList>
    </citation>
    <scope>NUCLEOTIDE SEQUENCE</scope>
    <source>
        <strain evidence="4">NBC_01436</strain>
    </source>
</reference>
<keyword evidence="3" id="KW-0732">Signal</keyword>
<feature type="signal peptide" evidence="3">
    <location>
        <begin position="1"/>
        <end position="26"/>
    </location>
</feature>